<organism evidence="2 3">
    <name type="scientific">Agaricus bisporus var. burnettii (strain JB137-S8 / ATCC MYA-4627 / FGSC 10392)</name>
    <name type="common">White button mushroom</name>
    <dbReference type="NCBI Taxonomy" id="597362"/>
    <lineage>
        <taxon>Eukaryota</taxon>
        <taxon>Fungi</taxon>
        <taxon>Dikarya</taxon>
        <taxon>Basidiomycota</taxon>
        <taxon>Agaricomycotina</taxon>
        <taxon>Agaricomycetes</taxon>
        <taxon>Agaricomycetidae</taxon>
        <taxon>Agaricales</taxon>
        <taxon>Agaricineae</taxon>
        <taxon>Agaricaceae</taxon>
        <taxon>Agaricus</taxon>
    </lineage>
</organism>
<gene>
    <name evidence="2" type="ORF">AGABI1DRAFT_135165</name>
</gene>
<sequence length="137" mass="15324">MIPRYLHTSLGTHGDSRVKGATPKLMLGFGEFLLRAESAKLNNSVFQQEVHRLQKKEKKLKENECGPPPRLRGALQRTAIGRSTLTSYLADRRRIVSSRAGRVFSTPTATAQASRCPDQPFPLLGSRFHMPIWAEVP</sequence>
<evidence type="ECO:0000256" key="1">
    <source>
        <dbReference type="SAM" id="Coils"/>
    </source>
</evidence>
<dbReference type="KEGG" id="abp:AGABI1DRAFT135165"/>
<keyword evidence="3" id="KW-1185">Reference proteome</keyword>
<dbReference type="HOGENOM" id="CLU_1864537_0_0_1"/>
<proteinExistence type="predicted"/>
<dbReference type="EMBL" id="JH973119">
    <property type="protein sequence ID" value="EKM73279.1"/>
    <property type="molecule type" value="Genomic_DNA"/>
</dbReference>
<keyword evidence="1" id="KW-0175">Coiled coil</keyword>
<dbReference type="RefSeq" id="XP_007336082.1">
    <property type="nucleotide sequence ID" value="XM_007336020.1"/>
</dbReference>
<accession>K5VG29</accession>
<evidence type="ECO:0000313" key="3">
    <source>
        <dbReference type="Proteomes" id="UP000008493"/>
    </source>
</evidence>
<feature type="coiled-coil region" evidence="1">
    <location>
        <begin position="36"/>
        <end position="63"/>
    </location>
</feature>
<reference evidence="3" key="1">
    <citation type="journal article" date="2012" name="Proc. Natl. Acad. Sci. U.S.A.">
        <title>Genome sequence of the button mushroom Agaricus bisporus reveals mechanisms governing adaptation to a humic-rich ecological niche.</title>
        <authorList>
            <person name="Morin E."/>
            <person name="Kohler A."/>
            <person name="Baker A.R."/>
            <person name="Foulongne-Oriol M."/>
            <person name="Lombard V."/>
            <person name="Nagy L.G."/>
            <person name="Ohm R.A."/>
            <person name="Patyshakuliyeva A."/>
            <person name="Brun A."/>
            <person name="Aerts A.L."/>
            <person name="Bailey A.M."/>
            <person name="Billette C."/>
            <person name="Coutinho P.M."/>
            <person name="Deakin G."/>
            <person name="Doddapaneni H."/>
            <person name="Floudas D."/>
            <person name="Grimwood J."/>
            <person name="Hilden K."/>
            <person name="Kuees U."/>
            <person name="LaButti K.M."/>
            <person name="Lapidus A."/>
            <person name="Lindquist E.A."/>
            <person name="Lucas S.M."/>
            <person name="Murat C."/>
            <person name="Riley R.W."/>
            <person name="Salamov A.A."/>
            <person name="Schmutz J."/>
            <person name="Subramanian V."/>
            <person name="Woesten H.A.B."/>
            <person name="Xu J."/>
            <person name="Eastwood D.C."/>
            <person name="Foster G.D."/>
            <person name="Sonnenberg A.S."/>
            <person name="Cullen D."/>
            <person name="de Vries R.P."/>
            <person name="Lundell T."/>
            <person name="Hibbett D.S."/>
            <person name="Henrissat B."/>
            <person name="Burton K.S."/>
            <person name="Kerrigan R.W."/>
            <person name="Challen M.P."/>
            <person name="Grigoriev I.V."/>
            <person name="Martin F."/>
        </authorList>
    </citation>
    <scope>NUCLEOTIDE SEQUENCE [LARGE SCALE GENOMIC DNA]</scope>
    <source>
        <strain evidence="3">JB137-S8 / ATCC MYA-4627 / FGSC 10392</strain>
    </source>
</reference>
<evidence type="ECO:0000313" key="2">
    <source>
        <dbReference type="EMBL" id="EKM73279.1"/>
    </source>
</evidence>
<dbReference type="AlphaFoldDB" id="K5VG29"/>
<protein>
    <submittedName>
        <fullName evidence="2">Uncharacterized protein</fullName>
    </submittedName>
</protein>
<dbReference type="GeneID" id="18828488"/>
<dbReference type="InParanoid" id="K5VG29"/>
<dbReference type="Proteomes" id="UP000008493">
    <property type="component" value="Unassembled WGS sequence"/>
</dbReference>
<name>K5VG29_AGABU</name>